<feature type="domain" description="FAS1" evidence="1">
    <location>
        <begin position="264"/>
        <end position="468"/>
    </location>
</feature>
<dbReference type="Pfam" id="PF02469">
    <property type="entry name" value="Fasciclin"/>
    <property type="match status" value="1"/>
</dbReference>
<evidence type="ECO:0000313" key="3">
    <source>
        <dbReference type="Proteomes" id="UP000279089"/>
    </source>
</evidence>
<dbReference type="GO" id="GO:0050839">
    <property type="term" value="F:cell adhesion molecule binding"/>
    <property type="evidence" value="ECO:0007669"/>
    <property type="project" value="TreeGrafter"/>
</dbReference>
<feature type="domain" description="FAS1" evidence="1">
    <location>
        <begin position="50"/>
        <end position="209"/>
    </location>
</feature>
<protein>
    <recommendedName>
        <fullName evidence="1">FAS1 domain-containing protein</fullName>
    </recommendedName>
</protein>
<proteinExistence type="predicted"/>
<dbReference type="GO" id="GO:0030198">
    <property type="term" value="P:extracellular matrix organization"/>
    <property type="evidence" value="ECO:0007669"/>
    <property type="project" value="TreeGrafter"/>
</dbReference>
<dbReference type="InterPro" id="IPR050904">
    <property type="entry name" value="Adhesion/Biosynth-related"/>
</dbReference>
<dbReference type="PROSITE" id="PS50213">
    <property type="entry name" value="FAS1"/>
    <property type="match status" value="2"/>
</dbReference>
<dbReference type="PANTHER" id="PTHR10900:SF124">
    <property type="entry name" value="FI05614P"/>
    <property type="match status" value="1"/>
</dbReference>
<evidence type="ECO:0000313" key="2">
    <source>
        <dbReference type="EMBL" id="RPD41427.1"/>
    </source>
</evidence>
<dbReference type="GO" id="GO:0031012">
    <property type="term" value="C:extracellular matrix"/>
    <property type="evidence" value="ECO:0007669"/>
    <property type="project" value="TreeGrafter"/>
</dbReference>
<gene>
    <name evidence="2" type="ORF">EG028_08900</name>
</gene>
<dbReference type="EMBL" id="RMBX01000004">
    <property type="protein sequence ID" value="RPD41427.1"/>
    <property type="molecule type" value="Genomic_DNA"/>
</dbReference>
<dbReference type="GO" id="GO:0005615">
    <property type="term" value="C:extracellular space"/>
    <property type="evidence" value="ECO:0007669"/>
    <property type="project" value="TreeGrafter"/>
</dbReference>
<dbReference type="SMART" id="SM00554">
    <property type="entry name" value="FAS1"/>
    <property type="match status" value="2"/>
</dbReference>
<reference evidence="3" key="1">
    <citation type="submission" date="2018-11" db="EMBL/GenBank/DDBJ databases">
        <title>Chitinophaga lutea sp.nov., isolate from arsenic contaminated soil.</title>
        <authorList>
            <person name="Zong Y."/>
        </authorList>
    </citation>
    <scope>NUCLEOTIDE SEQUENCE [LARGE SCALE GENOMIC DNA]</scope>
    <source>
        <strain evidence="3">YLT18</strain>
    </source>
</reference>
<name>A0A3N4MI27_9BACT</name>
<dbReference type="Gene3D" id="2.30.180.10">
    <property type="entry name" value="FAS1 domain"/>
    <property type="match status" value="2"/>
</dbReference>
<dbReference type="Proteomes" id="UP000279089">
    <property type="component" value="Unassembled WGS sequence"/>
</dbReference>
<keyword evidence="3" id="KW-1185">Reference proteome</keyword>
<comment type="caution">
    <text evidence="2">The sequence shown here is derived from an EMBL/GenBank/DDBJ whole genome shotgun (WGS) entry which is preliminary data.</text>
</comment>
<dbReference type="OrthoDB" id="624512at2"/>
<dbReference type="GO" id="GO:0007155">
    <property type="term" value="P:cell adhesion"/>
    <property type="evidence" value="ECO:0007669"/>
    <property type="project" value="TreeGrafter"/>
</dbReference>
<dbReference type="PROSITE" id="PS51257">
    <property type="entry name" value="PROKAR_LIPOPROTEIN"/>
    <property type="match status" value="1"/>
</dbReference>
<dbReference type="PANTHER" id="PTHR10900">
    <property type="entry name" value="PERIOSTIN-RELATED"/>
    <property type="match status" value="1"/>
</dbReference>
<sequence length="476" mass="53572">MEKYINNNSCQSRRITRSLTVLLCFFLLSCNKKELMPAPVGEAISFVDTTMSVTAYAERDTGHTLFWRAWRNSGIETKLAANNPDYRFTLFLPGNAAMEAAGWNAARISRASRQELDQLVSYHVTPVQIIPDALALQAGNIELETMLLEPDHLVARRTAGVTYGRFVDPYRYDLGIVDGQVRINNKEAGMAAQSAVLRKGSIFPVNRILQKPRKSTRQVLVEDGRFTLFLGIRRYNDSLYSVLAAGRLPRTRSVSYEQNQYVLGVNTVQNVKANNQALPMLDYLSDSNYLYNHRSSQFIITKEIYQTTLLAPTDEAFRRAGFNTLNDLIAFNHRFPMPNPRGAGYCLPTDSILNHHFFGANVRASENVLYNKNLNSYTTGMFGPNPPMLLYSNELRNEWVGNPMNRYLNDATAQSTSMAHVADPLDFSRQGGDVVQVKVKGSEYEPATIIEKDIETYTGVIQVLDRLLIPPGMKLN</sequence>
<dbReference type="AlphaFoldDB" id="A0A3N4MI27"/>
<dbReference type="InterPro" id="IPR036378">
    <property type="entry name" value="FAS1_dom_sf"/>
</dbReference>
<accession>A0A3N4MI27</accession>
<evidence type="ECO:0000259" key="1">
    <source>
        <dbReference type="PROSITE" id="PS50213"/>
    </source>
</evidence>
<dbReference type="InterPro" id="IPR000782">
    <property type="entry name" value="FAS1_domain"/>
</dbReference>
<organism evidence="2 3">
    <name type="scientific">Chitinophaga barathri</name>
    <dbReference type="NCBI Taxonomy" id="1647451"/>
    <lineage>
        <taxon>Bacteria</taxon>
        <taxon>Pseudomonadati</taxon>
        <taxon>Bacteroidota</taxon>
        <taxon>Chitinophagia</taxon>
        <taxon>Chitinophagales</taxon>
        <taxon>Chitinophagaceae</taxon>
        <taxon>Chitinophaga</taxon>
    </lineage>
</organism>
<dbReference type="SUPFAM" id="SSF82153">
    <property type="entry name" value="FAS1 domain"/>
    <property type="match status" value="2"/>
</dbReference>